<sequence length="82" mass="9146">TDFPFNVTLRRAYEEVTKSRCEVWGGLGCYDAAHVAKHNIPVAVLGASRVDSNIHGINEQVRIEDLINLGIIIKETVLRLTK</sequence>
<comment type="caution">
    <text evidence="1">The sequence shown here is derived from an EMBL/GenBank/DDBJ whole genome shotgun (WGS) entry which is preliminary data.</text>
</comment>
<dbReference type="EMBL" id="BART01040833">
    <property type="protein sequence ID" value="GAH21026.1"/>
    <property type="molecule type" value="Genomic_DNA"/>
</dbReference>
<proteinExistence type="predicted"/>
<feature type="non-terminal residue" evidence="1">
    <location>
        <position position="1"/>
    </location>
</feature>
<organism evidence="1">
    <name type="scientific">marine sediment metagenome</name>
    <dbReference type="NCBI Taxonomy" id="412755"/>
    <lineage>
        <taxon>unclassified sequences</taxon>
        <taxon>metagenomes</taxon>
        <taxon>ecological metagenomes</taxon>
    </lineage>
</organism>
<accession>X1DJH1</accession>
<protein>
    <recommendedName>
        <fullName evidence="2">Peptidase M20 dimerisation domain-containing protein</fullName>
    </recommendedName>
</protein>
<dbReference type="Gene3D" id="3.40.630.10">
    <property type="entry name" value="Zn peptidases"/>
    <property type="match status" value="1"/>
</dbReference>
<gene>
    <name evidence="1" type="ORF">S01H4_66176</name>
</gene>
<dbReference type="AlphaFoldDB" id="X1DJH1"/>
<evidence type="ECO:0000313" key="1">
    <source>
        <dbReference type="EMBL" id="GAH21026.1"/>
    </source>
</evidence>
<reference evidence="1" key="1">
    <citation type="journal article" date="2014" name="Front. Microbiol.">
        <title>High frequency of phylogenetically diverse reductive dehalogenase-homologous genes in deep subseafloor sedimentary metagenomes.</title>
        <authorList>
            <person name="Kawai M."/>
            <person name="Futagami T."/>
            <person name="Toyoda A."/>
            <person name="Takaki Y."/>
            <person name="Nishi S."/>
            <person name="Hori S."/>
            <person name="Arai W."/>
            <person name="Tsubouchi T."/>
            <person name="Morono Y."/>
            <person name="Uchiyama I."/>
            <person name="Ito T."/>
            <person name="Fujiyama A."/>
            <person name="Inagaki F."/>
            <person name="Takami H."/>
        </authorList>
    </citation>
    <scope>NUCLEOTIDE SEQUENCE</scope>
    <source>
        <strain evidence="1">Expedition CK06-06</strain>
    </source>
</reference>
<name>X1DJH1_9ZZZZ</name>
<dbReference type="SUPFAM" id="SSF53187">
    <property type="entry name" value="Zn-dependent exopeptidases"/>
    <property type="match status" value="1"/>
</dbReference>
<evidence type="ECO:0008006" key="2">
    <source>
        <dbReference type="Google" id="ProtNLM"/>
    </source>
</evidence>